<evidence type="ECO:0000313" key="2">
    <source>
        <dbReference type="EMBL" id="KAJ7667180.1"/>
    </source>
</evidence>
<feature type="chain" id="PRO_5042249873" evidence="1">
    <location>
        <begin position="21"/>
        <end position="80"/>
    </location>
</feature>
<proteinExistence type="predicted"/>
<evidence type="ECO:0000256" key="1">
    <source>
        <dbReference type="SAM" id="SignalP"/>
    </source>
</evidence>
<gene>
    <name evidence="2" type="ORF">B0H17DRAFT_1088949</name>
</gene>
<protein>
    <submittedName>
        <fullName evidence="2">Uncharacterized protein</fullName>
    </submittedName>
</protein>
<keyword evidence="1" id="KW-0732">Signal</keyword>
<comment type="caution">
    <text evidence="2">The sequence shown here is derived from an EMBL/GenBank/DDBJ whole genome shotgun (WGS) entry which is preliminary data.</text>
</comment>
<evidence type="ECO:0000313" key="3">
    <source>
        <dbReference type="Proteomes" id="UP001221757"/>
    </source>
</evidence>
<sequence length="80" mass="8749">MVFVNFSALLALTMAALAVARPLANKKWSCDAADNVDGVNCHWSRVVHPVDEANKKWSCDDVGNVDGVNCNWSRDASELE</sequence>
<reference evidence="2" key="1">
    <citation type="submission" date="2023-03" db="EMBL/GenBank/DDBJ databases">
        <title>Massive genome expansion in bonnet fungi (Mycena s.s.) driven by repeated elements and novel gene families across ecological guilds.</title>
        <authorList>
            <consortium name="Lawrence Berkeley National Laboratory"/>
            <person name="Harder C.B."/>
            <person name="Miyauchi S."/>
            <person name="Viragh M."/>
            <person name="Kuo A."/>
            <person name="Thoen E."/>
            <person name="Andreopoulos B."/>
            <person name="Lu D."/>
            <person name="Skrede I."/>
            <person name="Drula E."/>
            <person name="Henrissat B."/>
            <person name="Morin E."/>
            <person name="Kohler A."/>
            <person name="Barry K."/>
            <person name="LaButti K."/>
            <person name="Morin E."/>
            <person name="Salamov A."/>
            <person name="Lipzen A."/>
            <person name="Mereny Z."/>
            <person name="Hegedus B."/>
            <person name="Baldrian P."/>
            <person name="Stursova M."/>
            <person name="Weitz H."/>
            <person name="Taylor A."/>
            <person name="Grigoriev I.V."/>
            <person name="Nagy L.G."/>
            <person name="Martin F."/>
            <person name="Kauserud H."/>
        </authorList>
    </citation>
    <scope>NUCLEOTIDE SEQUENCE</scope>
    <source>
        <strain evidence="2">CBHHK067</strain>
    </source>
</reference>
<organism evidence="2 3">
    <name type="scientific">Mycena rosella</name>
    <name type="common">Pink bonnet</name>
    <name type="synonym">Agaricus rosellus</name>
    <dbReference type="NCBI Taxonomy" id="1033263"/>
    <lineage>
        <taxon>Eukaryota</taxon>
        <taxon>Fungi</taxon>
        <taxon>Dikarya</taxon>
        <taxon>Basidiomycota</taxon>
        <taxon>Agaricomycotina</taxon>
        <taxon>Agaricomycetes</taxon>
        <taxon>Agaricomycetidae</taxon>
        <taxon>Agaricales</taxon>
        <taxon>Marasmiineae</taxon>
        <taxon>Mycenaceae</taxon>
        <taxon>Mycena</taxon>
    </lineage>
</organism>
<dbReference type="EMBL" id="JARKIE010000204">
    <property type="protein sequence ID" value="KAJ7667180.1"/>
    <property type="molecule type" value="Genomic_DNA"/>
</dbReference>
<dbReference type="Proteomes" id="UP001221757">
    <property type="component" value="Unassembled WGS sequence"/>
</dbReference>
<accession>A0AAD7G531</accession>
<keyword evidence="3" id="KW-1185">Reference proteome</keyword>
<dbReference type="AlphaFoldDB" id="A0AAD7G531"/>
<feature type="signal peptide" evidence="1">
    <location>
        <begin position="1"/>
        <end position="20"/>
    </location>
</feature>
<name>A0AAD7G531_MYCRO</name>